<dbReference type="InterPro" id="IPR001128">
    <property type="entry name" value="Cyt_P450"/>
</dbReference>
<dbReference type="Gene3D" id="1.10.630.10">
    <property type="entry name" value="Cytochrome P450"/>
    <property type="match status" value="1"/>
</dbReference>
<reference evidence="8 9" key="1">
    <citation type="submission" date="2018-11" db="EMBL/GenBank/DDBJ databases">
        <title>Sequencing the genomes of 1000 actinobacteria strains.</title>
        <authorList>
            <person name="Klenk H.-P."/>
        </authorList>
    </citation>
    <scope>NUCLEOTIDE SEQUENCE [LARGE SCALE GENOMIC DNA]</scope>
    <source>
        <strain evidence="8 9">DSM 43634</strain>
    </source>
</reference>
<protein>
    <recommendedName>
        <fullName evidence="10">Cytochrome P450</fullName>
    </recommendedName>
</protein>
<evidence type="ECO:0008006" key="10">
    <source>
        <dbReference type="Google" id="ProtNLM"/>
    </source>
</evidence>
<dbReference type="InterPro" id="IPR017972">
    <property type="entry name" value="Cyt_P450_CS"/>
</dbReference>
<dbReference type="RefSeq" id="WP_084556140.1">
    <property type="nucleotide sequence ID" value="NZ_RJKL01000001.1"/>
</dbReference>
<accession>A0A3N1GT20</accession>
<dbReference type="PANTHER" id="PTHR46696">
    <property type="entry name" value="P450, PUTATIVE (EUROFUNG)-RELATED"/>
    <property type="match status" value="1"/>
</dbReference>
<dbReference type="FunFam" id="1.10.630.10:FF:000018">
    <property type="entry name" value="Cytochrome P450 monooxygenase"/>
    <property type="match status" value="1"/>
</dbReference>
<dbReference type="PRINTS" id="PR00385">
    <property type="entry name" value="P450"/>
</dbReference>
<dbReference type="InterPro" id="IPR036396">
    <property type="entry name" value="Cyt_P450_sf"/>
</dbReference>
<dbReference type="Proteomes" id="UP000271683">
    <property type="component" value="Unassembled WGS sequence"/>
</dbReference>
<dbReference type="PANTHER" id="PTHR46696:SF1">
    <property type="entry name" value="CYTOCHROME P450 YJIB-RELATED"/>
    <property type="match status" value="1"/>
</dbReference>
<dbReference type="InterPro" id="IPR002397">
    <property type="entry name" value="Cyt_P450_B"/>
</dbReference>
<keyword evidence="6 7" id="KW-0503">Monooxygenase</keyword>
<dbReference type="GO" id="GO:0017000">
    <property type="term" value="P:antibiotic biosynthetic process"/>
    <property type="evidence" value="ECO:0007669"/>
    <property type="project" value="UniProtKB-ARBA"/>
</dbReference>
<evidence type="ECO:0000313" key="9">
    <source>
        <dbReference type="Proteomes" id="UP000271683"/>
    </source>
</evidence>
<sequence>MTTVLHEQDPFLLVNDPGFMADPHPAYAALRTAAPVRRATTPDGSPVWLVTRYADVRLLLNDPRLSLSKRNSAGKGYGGFALPPSLDANLLNIDPPDHTRLRRLVTREFTARRVEQLRPFVRRVTNEMLDQVACQSRADLMAALAMRLPLTVISELLGVPPEDGQQFRSWTTNLLAPQPGQPPEQAKEAVAGLHRLLINLVVQKRAKPGGDLISALVSVREEDEERLSEDELTSLAFLILWAGYETTVHLIGNGILALLTHPEQLARLQAQPGLYPSAVEEMLRFANPNPFSIRRFPLEDVRIGEHTIPAGDTVLLCLAAAHRDPSRFRDPDRFDVAREDNAHLAFGHGIHHCLGSALARLETEVAVSTLFERFPGLALARPVDHLSWRPSFRSRGLQQLPVTL</sequence>
<evidence type="ECO:0000256" key="7">
    <source>
        <dbReference type="RuleBase" id="RU000461"/>
    </source>
</evidence>
<dbReference type="GO" id="GO:0020037">
    <property type="term" value="F:heme binding"/>
    <property type="evidence" value="ECO:0007669"/>
    <property type="project" value="InterPro"/>
</dbReference>
<proteinExistence type="inferred from homology"/>
<dbReference type="EMBL" id="RJKL01000001">
    <property type="protein sequence ID" value="ROP33413.1"/>
    <property type="molecule type" value="Genomic_DNA"/>
</dbReference>
<keyword evidence="3 7" id="KW-0479">Metal-binding</keyword>
<comment type="similarity">
    <text evidence="1 7">Belongs to the cytochrome P450 family.</text>
</comment>
<keyword evidence="5 7" id="KW-0408">Iron</keyword>
<dbReference type="GO" id="GO:0004497">
    <property type="term" value="F:monooxygenase activity"/>
    <property type="evidence" value="ECO:0007669"/>
    <property type="project" value="UniProtKB-KW"/>
</dbReference>
<gene>
    <name evidence="8" type="ORF">EDD30_6392</name>
</gene>
<dbReference type="OrthoDB" id="4156795at2"/>
<comment type="caution">
    <text evidence="8">The sequence shown here is derived from an EMBL/GenBank/DDBJ whole genome shotgun (WGS) entry which is preliminary data.</text>
</comment>
<dbReference type="CDD" id="cd11029">
    <property type="entry name" value="CYP107-like"/>
    <property type="match status" value="1"/>
</dbReference>
<evidence type="ECO:0000256" key="2">
    <source>
        <dbReference type="ARBA" id="ARBA00022617"/>
    </source>
</evidence>
<name>A0A3N1GT20_9ACTN</name>
<dbReference type="Pfam" id="PF00067">
    <property type="entry name" value="p450"/>
    <property type="match status" value="2"/>
</dbReference>
<evidence type="ECO:0000256" key="6">
    <source>
        <dbReference type="ARBA" id="ARBA00023033"/>
    </source>
</evidence>
<dbReference type="GO" id="GO:0005506">
    <property type="term" value="F:iron ion binding"/>
    <property type="evidence" value="ECO:0007669"/>
    <property type="project" value="InterPro"/>
</dbReference>
<evidence type="ECO:0000256" key="5">
    <source>
        <dbReference type="ARBA" id="ARBA00023004"/>
    </source>
</evidence>
<organism evidence="8 9">
    <name type="scientific">Couchioplanes caeruleus</name>
    <dbReference type="NCBI Taxonomy" id="56438"/>
    <lineage>
        <taxon>Bacteria</taxon>
        <taxon>Bacillati</taxon>
        <taxon>Actinomycetota</taxon>
        <taxon>Actinomycetes</taxon>
        <taxon>Micromonosporales</taxon>
        <taxon>Micromonosporaceae</taxon>
        <taxon>Couchioplanes</taxon>
    </lineage>
</organism>
<evidence type="ECO:0000256" key="4">
    <source>
        <dbReference type="ARBA" id="ARBA00023002"/>
    </source>
</evidence>
<evidence type="ECO:0000256" key="3">
    <source>
        <dbReference type="ARBA" id="ARBA00022723"/>
    </source>
</evidence>
<dbReference type="SUPFAM" id="SSF48264">
    <property type="entry name" value="Cytochrome P450"/>
    <property type="match status" value="1"/>
</dbReference>
<evidence type="ECO:0000256" key="1">
    <source>
        <dbReference type="ARBA" id="ARBA00010617"/>
    </source>
</evidence>
<dbReference type="AlphaFoldDB" id="A0A3N1GT20"/>
<dbReference type="GO" id="GO:0016705">
    <property type="term" value="F:oxidoreductase activity, acting on paired donors, with incorporation or reduction of molecular oxygen"/>
    <property type="evidence" value="ECO:0007669"/>
    <property type="project" value="InterPro"/>
</dbReference>
<keyword evidence="4 7" id="KW-0560">Oxidoreductase</keyword>
<dbReference type="PROSITE" id="PS00086">
    <property type="entry name" value="CYTOCHROME_P450"/>
    <property type="match status" value="1"/>
</dbReference>
<keyword evidence="2 7" id="KW-0349">Heme</keyword>
<evidence type="ECO:0000313" key="8">
    <source>
        <dbReference type="EMBL" id="ROP33413.1"/>
    </source>
</evidence>
<dbReference type="PRINTS" id="PR00359">
    <property type="entry name" value="BP450"/>
</dbReference>